<reference evidence="2 3" key="1">
    <citation type="submission" date="2018-04" db="EMBL/GenBank/DDBJ databases">
        <title>Complete genome sequence of Hydrogenophilus thermoluteolus TH-1.</title>
        <authorList>
            <person name="Arai H."/>
        </authorList>
    </citation>
    <scope>NUCLEOTIDE SEQUENCE [LARGE SCALE GENOMIC DNA]</scope>
    <source>
        <strain evidence="2 3">TH-1</strain>
    </source>
</reference>
<sequence>MKRELQHLTPKEAYAFLQEHPEALFIDCRSEIEYWFVGHPVGAVHVALVEAPQWARNPHFEDQVRKLAGDGLHRPVVVICRSGNRSVTAGEALLAAGFTHVINVVHGFEGDLDEHHHRSSVNGWRFDGLPWEQG</sequence>
<dbReference type="EMBL" id="AP018558">
    <property type="protein sequence ID" value="BBD76312.1"/>
    <property type="molecule type" value="Genomic_DNA"/>
</dbReference>
<name>A0A2Z6DV58_HYDTE</name>
<accession>A0A2Z6DV58</accession>
<dbReference type="Gene3D" id="3.40.250.10">
    <property type="entry name" value="Rhodanese-like domain"/>
    <property type="match status" value="1"/>
</dbReference>
<dbReference type="SMART" id="SM00450">
    <property type="entry name" value="RHOD"/>
    <property type="match status" value="1"/>
</dbReference>
<protein>
    <submittedName>
        <fullName evidence="2">Rhodanese-like protein</fullName>
    </submittedName>
</protein>
<dbReference type="InterPro" id="IPR001763">
    <property type="entry name" value="Rhodanese-like_dom"/>
</dbReference>
<dbReference type="InterPro" id="IPR052367">
    <property type="entry name" value="Thiosulfate_ST/Rhodanese-like"/>
</dbReference>
<evidence type="ECO:0000259" key="1">
    <source>
        <dbReference type="PROSITE" id="PS50206"/>
    </source>
</evidence>
<dbReference type="CDD" id="cd01522">
    <property type="entry name" value="RHOD_1"/>
    <property type="match status" value="1"/>
</dbReference>
<gene>
    <name evidence="2" type="ORF">HPTL_0042</name>
</gene>
<organism evidence="2 3">
    <name type="scientific">Hydrogenophilus thermoluteolus</name>
    <name type="common">Pseudomonas hydrogenothermophila</name>
    <dbReference type="NCBI Taxonomy" id="297"/>
    <lineage>
        <taxon>Bacteria</taxon>
        <taxon>Pseudomonadati</taxon>
        <taxon>Pseudomonadota</taxon>
        <taxon>Hydrogenophilia</taxon>
        <taxon>Hydrogenophilales</taxon>
        <taxon>Hydrogenophilaceae</taxon>
        <taxon>Hydrogenophilus</taxon>
    </lineage>
</organism>
<dbReference type="SUPFAM" id="SSF52821">
    <property type="entry name" value="Rhodanese/Cell cycle control phosphatase"/>
    <property type="match status" value="1"/>
</dbReference>
<dbReference type="PANTHER" id="PTHR45431">
    <property type="entry name" value="RHODANESE-LIKE DOMAIN-CONTAINING PROTEIN 15, CHLOROPLASTIC"/>
    <property type="match status" value="1"/>
</dbReference>
<dbReference type="AlphaFoldDB" id="A0A2Z6DV58"/>
<dbReference type="PANTHER" id="PTHR45431:SF3">
    <property type="entry name" value="RHODANESE-LIKE DOMAIN-CONTAINING PROTEIN 15, CHLOROPLASTIC"/>
    <property type="match status" value="1"/>
</dbReference>
<evidence type="ECO:0000313" key="2">
    <source>
        <dbReference type="EMBL" id="BBD76312.1"/>
    </source>
</evidence>
<dbReference type="Proteomes" id="UP000262004">
    <property type="component" value="Chromosome"/>
</dbReference>
<dbReference type="KEGG" id="htl:HPTL_0042"/>
<proteinExistence type="predicted"/>
<dbReference type="Pfam" id="PF00581">
    <property type="entry name" value="Rhodanese"/>
    <property type="match status" value="1"/>
</dbReference>
<dbReference type="InterPro" id="IPR036873">
    <property type="entry name" value="Rhodanese-like_dom_sf"/>
</dbReference>
<keyword evidence="3" id="KW-1185">Reference proteome</keyword>
<evidence type="ECO:0000313" key="3">
    <source>
        <dbReference type="Proteomes" id="UP000262004"/>
    </source>
</evidence>
<feature type="domain" description="Rhodanese" evidence="1">
    <location>
        <begin position="19"/>
        <end position="120"/>
    </location>
</feature>
<dbReference type="PROSITE" id="PS50206">
    <property type="entry name" value="RHODANESE_3"/>
    <property type="match status" value="1"/>
</dbReference>